<dbReference type="GO" id="GO:0005886">
    <property type="term" value="C:plasma membrane"/>
    <property type="evidence" value="ECO:0007669"/>
    <property type="project" value="UniProtKB-SubCell"/>
</dbReference>
<evidence type="ECO:0000256" key="10">
    <source>
        <dbReference type="ARBA" id="ARBA00023310"/>
    </source>
</evidence>
<proteinExistence type="inferred from homology"/>
<evidence type="ECO:0000313" key="17">
    <source>
        <dbReference type="EMBL" id="QDT21287.1"/>
    </source>
</evidence>
<keyword evidence="5 15" id="KW-0812">Transmembrane</keyword>
<comment type="function">
    <text evidence="11 15">F(1)F(0) ATP synthase produces ATP from ADP in the presence of a proton or sodium gradient. F-type ATPases consist of two structural domains, F(1) containing the extramembraneous catalytic core and F(0) containing the membrane proton channel, linked together by a central stalk and a peripheral stalk. During catalysis, ATP synthesis in the catalytic domain of F(1) is coupled via a rotary mechanism of the central stalk subunits to proton translocation.</text>
</comment>
<dbReference type="CDD" id="cd06503">
    <property type="entry name" value="ATP-synt_Fo_b"/>
    <property type="match status" value="1"/>
</dbReference>
<evidence type="ECO:0000256" key="14">
    <source>
        <dbReference type="ARBA" id="ARBA00037847"/>
    </source>
</evidence>
<comment type="subunit">
    <text evidence="13">F-type ATPases have 2 components, F(1) - the catalytic core - and F(0) - the membrane proton channel. F(1) has five subunits: alpha(3), beta(3), gamma(1), delta(1), epsilon(1). F(0) has four main subunits: a(1), b(2) and c(10-14). The alpha and beta chains form an alternating ring which encloses part of the gamma chain. F(1) is attached to F(0) by a central stalk formed by the gamma and epsilon chains, while a peripheral stalk is formed by the delta and b chains.</text>
</comment>
<evidence type="ECO:0000256" key="2">
    <source>
        <dbReference type="ARBA" id="ARBA00022448"/>
    </source>
</evidence>
<dbReference type="AlphaFoldDB" id="A0A517PPI2"/>
<evidence type="ECO:0000313" key="18">
    <source>
        <dbReference type="Proteomes" id="UP000320421"/>
    </source>
</evidence>
<dbReference type="HAMAP" id="MF_01398">
    <property type="entry name" value="ATP_synth_b_bprime"/>
    <property type="match status" value="1"/>
</dbReference>
<dbReference type="SUPFAM" id="SSF81573">
    <property type="entry name" value="F1F0 ATP synthase subunit B, membrane domain"/>
    <property type="match status" value="1"/>
</dbReference>
<evidence type="ECO:0000256" key="13">
    <source>
        <dbReference type="ARBA" id="ARBA00026054"/>
    </source>
</evidence>
<dbReference type="EMBL" id="CP036266">
    <property type="protein sequence ID" value="QDT21287.1"/>
    <property type="molecule type" value="Genomic_DNA"/>
</dbReference>
<keyword evidence="18" id="KW-1185">Reference proteome</keyword>
<name>A0A517PPI2_9PLAN</name>
<keyword evidence="10 15" id="KW-0066">ATP synthesis</keyword>
<dbReference type="InterPro" id="IPR005864">
    <property type="entry name" value="ATP_synth_F0_bsu_bac"/>
</dbReference>
<keyword evidence="3 15" id="KW-1003">Cell membrane</keyword>
<dbReference type="GO" id="GO:0046961">
    <property type="term" value="F:proton-transporting ATPase activity, rotational mechanism"/>
    <property type="evidence" value="ECO:0007669"/>
    <property type="project" value="TreeGrafter"/>
</dbReference>
<comment type="subcellular location">
    <subcellularLocation>
        <location evidence="15">Cell membrane</location>
        <topology evidence="15">Single-pass membrane protein</topology>
    </subcellularLocation>
    <subcellularLocation>
        <location evidence="14">Endomembrane system</location>
        <topology evidence="14">Single-pass membrane protein</topology>
    </subcellularLocation>
</comment>
<keyword evidence="9 15" id="KW-0472">Membrane</keyword>
<keyword evidence="8 15" id="KW-0406">Ion transport</keyword>
<keyword evidence="2 15" id="KW-0813">Transport</keyword>
<protein>
    <recommendedName>
        <fullName evidence="15">ATP synthase subunit b</fullName>
    </recommendedName>
    <alternativeName>
        <fullName evidence="15">ATP synthase F(0) sector subunit b</fullName>
    </alternativeName>
    <alternativeName>
        <fullName evidence="15">ATPase subunit I</fullName>
    </alternativeName>
    <alternativeName>
        <fullName evidence="15">F-type ATPase subunit b</fullName>
        <shortName evidence="15">F-ATPase subunit b</shortName>
    </alternativeName>
</protein>
<dbReference type="GO" id="GO:0046933">
    <property type="term" value="F:proton-transporting ATP synthase activity, rotational mechanism"/>
    <property type="evidence" value="ECO:0007669"/>
    <property type="project" value="UniProtKB-UniRule"/>
</dbReference>
<reference evidence="17 18" key="1">
    <citation type="submission" date="2019-02" db="EMBL/GenBank/DDBJ databases">
        <title>Deep-cultivation of Planctomycetes and their phenomic and genomic characterization uncovers novel biology.</title>
        <authorList>
            <person name="Wiegand S."/>
            <person name="Jogler M."/>
            <person name="Boedeker C."/>
            <person name="Pinto D."/>
            <person name="Vollmers J."/>
            <person name="Rivas-Marin E."/>
            <person name="Kohn T."/>
            <person name="Peeters S.H."/>
            <person name="Heuer A."/>
            <person name="Rast P."/>
            <person name="Oberbeckmann S."/>
            <person name="Bunk B."/>
            <person name="Jeske O."/>
            <person name="Meyerdierks A."/>
            <person name="Storesund J.E."/>
            <person name="Kallscheuer N."/>
            <person name="Luecker S."/>
            <person name="Lage O.M."/>
            <person name="Pohl T."/>
            <person name="Merkel B.J."/>
            <person name="Hornburger P."/>
            <person name="Mueller R.-W."/>
            <person name="Bruemmer F."/>
            <person name="Labrenz M."/>
            <person name="Spormann A.M."/>
            <person name="Op den Camp H."/>
            <person name="Overmann J."/>
            <person name="Amann R."/>
            <person name="Jetten M.S.M."/>
            <person name="Mascher T."/>
            <person name="Medema M.H."/>
            <person name="Devos D.P."/>
            <person name="Kaster A.-K."/>
            <person name="Ovreas L."/>
            <person name="Rohde M."/>
            <person name="Galperin M.Y."/>
            <person name="Jogler C."/>
        </authorList>
    </citation>
    <scope>NUCLEOTIDE SEQUENCE [LARGE SCALE GENOMIC DNA]</scope>
    <source>
        <strain evidence="17 18">HG66A1</strain>
    </source>
</reference>
<evidence type="ECO:0000256" key="7">
    <source>
        <dbReference type="ARBA" id="ARBA00022989"/>
    </source>
</evidence>
<evidence type="ECO:0000256" key="16">
    <source>
        <dbReference type="RuleBase" id="RU003848"/>
    </source>
</evidence>
<dbReference type="Pfam" id="PF00430">
    <property type="entry name" value="ATP-synt_B"/>
    <property type="match status" value="1"/>
</dbReference>
<evidence type="ECO:0000256" key="12">
    <source>
        <dbReference type="ARBA" id="ARBA00025614"/>
    </source>
</evidence>
<dbReference type="InterPro" id="IPR050059">
    <property type="entry name" value="ATP_synthase_B_chain"/>
</dbReference>
<dbReference type="InterPro" id="IPR028987">
    <property type="entry name" value="ATP_synth_B-like_membr_sf"/>
</dbReference>
<feature type="transmembrane region" description="Helical" evidence="15">
    <location>
        <begin position="54"/>
        <end position="76"/>
    </location>
</feature>
<comment type="subunit">
    <text evidence="15">F-type ATPases have 2 components, F(1) - the catalytic core - and F(0) - the membrane proton channel. F(1) has five subunits: alpha(3), beta(3), gamma(1), delta(1), epsilon(1). F(0) has three main subunits: a(1), b(2) and c(10-14). The alpha and beta chains form an alternating ring which encloses part of the gamma chain. F(1) is attached to F(0) by a central stalk formed by the gamma and epsilon chains, while a peripheral stalk is formed by the delta and b chains.</text>
</comment>
<accession>A0A5A8BF08</accession>
<dbReference type="GO" id="GO:0012505">
    <property type="term" value="C:endomembrane system"/>
    <property type="evidence" value="ECO:0007669"/>
    <property type="project" value="UniProtKB-SubCell"/>
</dbReference>
<evidence type="ECO:0000256" key="5">
    <source>
        <dbReference type="ARBA" id="ARBA00022692"/>
    </source>
</evidence>
<evidence type="ECO:0000256" key="1">
    <source>
        <dbReference type="ARBA" id="ARBA00005513"/>
    </source>
</evidence>
<evidence type="ECO:0000256" key="9">
    <source>
        <dbReference type="ARBA" id="ARBA00023136"/>
    </source>
</evidence>
<evidence type="ECO:0000256" key="4">
    <source>
        <dbReference type="ARBA" id="ARBA00022547"/>
    </source>
</evidence>
<evidence type="ECO:0000256" key="6">
    <source>
        <dbReference type="ARBA" id="ARBA00022781"/>
    </source>
</evidence>
<dbReference type="GO" id="GO:0045259">
    <property type="term" value="C:proton-transporting ATP synthase complex"/>
    <property type="evidence" value="ECO:0007669"/>
    <property type="project" value="UniProtKB-KW"/>
</dbReference>
<keyword evidence="7 15" id="KW-1133">Transmembrane helix</keyword>
<sequence length="208" mass="23207">MFKSLFSSRCMIMLLVFGGMILGTALLGSDASLYAAEDAGHHAGPPLHWKTDLALWSFVVFVAFIVVLKSFAWGPLIQALDEREQRVVTAISDAESKQRESEELVKEHTRKIEAAQDEIQAMMVEARSDADRIKQDVLEQARQEAESIKAHAVDEIERARELALKDLFDQMNSRVIDATEHVLGRALNESDRDRLVEEALAQISGSSN</sequence>
<evidence type="ECO:0000256" key="3">
    <source>
        <dbReference type="ARBA" id="ARBA00022475"/>
    </source>
</evidence>
<evidence type="ECO:0000256" key="15">
    <source>
        <dbReference type="HAMAP-Rule" id="MF_01398"/>
    </source>
</evidence>
<dbReference type="InterPro" id="IPR002146">
    <property type="entry name" value="ATP_synth_b/b'su_bac/chlpt"/>
</dbReference>
<keyword evidence="6 15" id="KW-0375">Hydrogen ion transport</keyword>
<keyword evidence="4 15" id="KW-0138">CF(0)</keyword>
<evidence type="ECO:0000256" key="11">
    <source>
        <dbReference type="ARBA" id="ARBA00025198"/>
    </source>
</evidence>
<dbReference type="Proteomes" id="UP000320421">
    <property type="component" value="Chromosome"/>
</dbReference>
<dbReference type="PANTHER" id="PTHR33445:SF1">
    <property type="entry name" value="ATP SYNTHASE SUBUNIT B"/>
    <property type="match status" value="1"/>
</dbReference>
<dbReference type="PANTHER" id="PTHR33445">
    <property type="entry name" value="ATP SYNTHASE SUBUNIT B', CHLOROPLASTIC"/>
    <property type="match status" value="1"/>
</dbReference>
<comment type="function">
    <text evidence="12">Component of the F(0) channel, it forms part of the peripheral stalk, linking F(1) to F(0). The b'-subunit is a diverged and duplicated form of b found in plants and photosynthetic bacteria.</text>
</comment>
<gene>
    <name evidence="17" type="primary">atpF_1</name>
    <name evidence="15" type="synonym">atpF</name>
    <name evidence="17" type="ORF">HG66A1_30860</name>
</gene>
<organism evidence="17 18">
    <name type="scientific">Gimesia chilikensis</name>
    <dbReference type="NCBI Taxonomy" id="2605989"/>
    <lineage>
        <taxon>Bacteria</taxon>
        <taxon>Pseudomonadati</taxon>
        <taxon>Planctomycetota</taxon>
        <taxon>Planctomycetia</taxon>
        <taxon>Planctomycetales</taxon>
        <taxon>Planctomycetaceae</taxon>
        <taxon>Gimesia</taxon>
    </lineage>
</organism>
<evidence type="ECO:0000256" key="8">
    <source>
        <dbReference type="ARBA" id="ARBA00023065"/>
    </source>
</evidence>
<comment type="similarity">
    <text evidence="1 15 16">Belongs to the ATPase B chain family.</text>
</comment>
<dbReference type="OrthoDB" id="274361at2"/>
<accession>A0A517PPI2</accession>
<dbReference type="NCBIfam" id="TIGR01144">
    <property type="entry name" value="ATP_synt_b"/>
    <property type="match status" value="1"/>
</dbReference>